<dbReference type="GO" id="GO:0070898">
    <property type="term" value="P:RNA polymerase III preinitiation complex assembly"/>
    <property type="evidence" value="ECO:0007669"/>
    <property type="project" value="TreeGrafter"/>
</dbReference>
<dbReference type="PANTHER" id="PTHR22929:SF0">
    <property type="entry name" value="TRANSCRIPTION FACTOR TFIIIB COMPONENT B'' HOMOLOG"/>
    <property type="match status" value="1"/>
</dbReference>
<feature type="compositionally biased region" description="Polar residues" evidence="1">
    <location>
        <begin position="110"/>
        <end position="146"/>
    </location>
</feature>
<dbReference type="AlphaFoldDB" id="A0A8J5R4S9"/>
<dbReference type="PANTHER" id="PTHR22929">
    <property type="entry name" value="RNA POLYMERASE III TRANSCRIPTION INITIATION FACTOR B"/>
    <property type="match status" value="1"/>
</dbReference>
<gene>
    <name evidence="3" type="ORF">G9C98_007106</name>
</gene>
<dbReference type="SMART" id="SM00717">
    <property type="entry name" value="SANT"/>
    <property type="match status" value="1"/>
</dbReference>
<name>A0A8J5R4S9_9HYME</name>
<reference evidence="3" key="1">
    <citation type="submission" date="2020-03" db="EMBL/GenBank/DDBJ databases">
        <authorList>
            <person name="Chebbi M.A."/>
            <person name="Drezen J.M."/>
        </authorList>
    </citation>
    <scope>NUCLEOTIDE SEQUENCE</scope>
    <source>
        <tissue evidence="3">Whole body</tissue>
    </source>
</reference>
<dbReference type="GO" id="GO:0000126">
    <property type="term" value="C:transcription factor TFIIIB complex"/>
    <property type="evidence" value="ECO:0007669"/>
    <property type="project" value="TreeGrafter"/>
</dbReference>
<sequence>MFRSRVIVTANIQSRRPRNVVKDPDTNVEKTLDKEVNKQPENVSDKLIKSEEAIPNNDIDKKILGETDKESADKSDAVNNFDKKINSVSPDIPVPVTEAVSDATVPESAVESTNGPITDGQVTTDVSDAEANSSEPKKNNLSVSSTAKTLLPRSCFMRPVPRLDARPRVRKNSVQGSGASASESEDDSRRVISVPISNSSRTAPENSDNHCSLSISFSANSTGVNNNNSSSNNVHFNNNNNSNTDNESSTAGTKSNVKQKKKFVISESTRKLAEKKRSFRLEHKDGKPDRSKLTMYDLIHYNPSTNPMTQIESSKKPVFRTVPSDEEIINDDADDPEDPDEGGMPAPQVKIGPDGELILDEQSLVIERTSVIKQREALARTDAVIDDNIYGSGFYKQRARMKEWPKWETIKFYKALNAIGTDFSLMKSLFPKRSRSDLKRKYKKEEKANGRLVSKALKSGVNFDFDLLKEELETFEQMESNKKRVEKNAPAKEKKAKRRIAVTSLGLAALDHEDEKLKQDPNQNKKKKRSAAKLPKPELPSKKKKKLKRPSSVSAHSDEDSADAGSESDTEIYRPRPTRSGRVPRPKKLRINSKHILDNILGEKTPTTEEPDTPGADSAPGSKILSLVRDENSSTDITNVEPGSLVIVSKESPDEPGKTEVQVYMVKSTDDAQNNSPSRPDLDTEMISVVTKNLIASHRDDLDID</sequence>
<feature type="compositionally biased region" description="Acidic residues" evidence="1">
    <location>
        <begin position="560"/>
        <end position="570"/>
    </location>
</feature>
<reference evidence="3" key="2">
    <citation type="submission" date="2021-04" db="EMBL/GenBank/DDBJ databases">
        <title>Genome-wide patterns of bracovirus chromosomal integration into multiple host tissues during parasitism.</title>
        <authorList>
            <person name="Chebbi M.A.C."/>
        </authorList>
    </citation>
    <scope>NUCLEOTIDE SEQUENCE</scope>
    <source>
        <tissue evidence="3">Whole body</tissue>
    </source>
</reference>
<feature type="region of interest" description="Disordered" evidence="1">
    <location>
        <begin position="101"/>
        <end position="146"/>
    </location>
</feature>
<feature type="compositionally biased region" description="Basic residues" evidence="1">
    <location>
        <begin position="576"/>
        <end position="593"/>
    </location>
</feature>
<dbReference type="CDD" id="cd00167">
    <property type="entry name" value="SANT"/>
    <property type="match status" value="1"/>
</dbReference>
<dbReference type="InterPro" id="IPR001005">
    <property type="entry name" value="SANT/Myb"/>
</dbReference>
<accession>A0A8J5R4S9</accession>
<feature type="region of interest" description="Disordered" evidence="1">
    <location>
        <begin position="17"/>
        <end position="89"/>
    </location>
</feature>
<feature type="domain" description="Myb-like" evidence="2">
    <location>
        <begin position="400"/>
        <end position="448"/>
    </location>
</feature>
<evidence type="ECO:0000313" key="3">
    <source>
        <dbReference type="EMBL" id="KAG8041802.1"/>
    </source>
</evidence>
<evidence type="ECO:0000256" key="1">
    <source>
        <dbReference type="SAM" id="MobiDB-lite"/>
    </source>
</evidence>
<feature type="compositionally biased region" description="Basic and acidic residues" evidence="1">
    <location>
        <begin position="20"/>
        <end position="85"/>
    </location>
</feature>
<evidence type="ECO:0000259" key="2">
    <source>
        <dbReference type="SMART" id="SM00717"/>
    </source>
</evidence>
<dbReference type="EMBL" id="JAAOIC020000006">
    <property type="protein sequence ID" value="KAG8041802.1"/>
    <property type="molecule type" value="Genomic_DNA"/>
</dbReference>
<protein>
    <recommendedName>
        <fullName evidence="2">Myb-like domain-containing protein</fullName>
    </recommendedName>
</protein>
<keyword evidence="4" id="KW-1185">Reference proteome</keyword>
<dbReference type="GO" id="GO:0001156">
    <property type="term" value="F:TFIIIC-class transcription factor complex binding"/>
    <property type="evidence" value="ECO:0007669"/>
    <property type="project" value="TreeGrafter"/>
</dbReference>
<feature type="region of interest" description="Disordered" evidence="1">
    <location>
        <begin position="512"/>
        <end position="659"/>
    </location>
</feature>
<evidence type="ECO:0000313" key="4">
    <source>
        <dbReference type="Proteomes" id="UP000729913"/>
    </source>
</evidence>
<proteinExistence type="predicted"/>
<comment type="caution">
    <text evidence="3">The sequence shown here is derived from an EMBL/GenBank/DDBJ whole genome shotgun (WGS) entry which is preliminary data.</text>
</comment>
<dbReference type="InterPro" id="IPR039467">
    <property type="entry name" value="TFIIIB_B''_Myb"/>
</dbReference>
<dbReference type="Proteomes" id="UP000729913">
    <property type="component" value="Unassembled WGS sequence"/>
</dbReference>
<dbReference type="Pfam" id="PF15963">
    <property type="entry name" value="Myb_DNA-bind_7"/>
    <property type="match status" value="1"/>
</dbReference>
<feature type="compositionally biased region" description="Low complexity" evidence="1">
    <location>
        <begin position="224"/>
        <end position="249"/>
    </location>
</feature>
<feature type="region of interest" description="Disordered" evidence="1">
    <location>
        <begin position="224"/>
        <end position="269"/>
    </location>
</feature>
<feature type="region of interest" description="Disordered" evidence="1">
    <location>
        <begin position="478"/>
        <end position="498"/>
    </location>
</feature>
<dbReference type="OrthoDB" id="272624at2759"/>
<feature type="region of interest" description="Disordered" evidence="1">
    <location>
        <begin position="158"/>
        <end position="190"/>
    </location>
</feature>
<organism evidence="3 4">
    <name type="scientific">Cotesia typhae</name>
    <dbReference type="NCBI Taxonomy" id="2053667"/>
    <lineage>
        <taxon>Eukaryota</taxon>
        <taxon>Metazoa</taxon>
        <taxon>Ecdysozoa</taxon>
        <taxon>Arthropoda</taxon>
        <taxon>Hexapoda</taxon>
        <taxon>Insecta</taxon>
        <taxon>Pterygota</taxon>
        <taxon>Neoptera</taxon>
        <taxon>Endopterygota</taxon>
        <taxon>Hymenoptera</taxon>
        <taxon>Apocrita</taxon>
        <taxon>Ichneumonoidea</taxon>
        <taxon>Braconidae</taxon>
        <taxon>Microgastrinae</taxon>
        <taxon>Cotesia</taxon>
    </lineage>
</organism>
<feature type="compositionally biased region" description="Basic and acidic residues" evidence="1">
    <location>
        <begin position="479"/>
        <end position="493"/>
    </location>
</feature>